<keyword evidence="15" id="KW-1185">Reference proteome</keyword>
<keyword evidence="6" id="KW-0631">Potassium channel</keyword>
<comment type="similarity">
    <text evidence="2">Belongs to the TMEM175 family.</text>
</comment>
<dbReference type="InterPro" id="IPR010617">
    <property type="entry name" value="TMEM175-like"/>
</dbReference>
<keyword evidence="7" id="KW-0630">Potassium</keyword>
<evidence type="ECO:0000256" key="10">
    <source>
        <dbReference type="ARBA" id="ARBA00023136"/>
    </source>
</evidence>
<dbReference type="PANTHER" id="PTHR31462:SF5">
    <property type="entry name" value="ENDOSOMAL_LYSOSOMAL PROTON CHANNEL TMEM175"/>
    <property type="match status" value="1"/>
</dbReference>
<evidence type="ECO:0000256" key="2">
    <source>
        <dbReference type="ARBA" id="ARBA00006920"/>
    </source>
</evidence>
<organism evidence="14 15">
    <name type="scientific">Cryobacterium breve</name>
    <dbReference type="NCBI Taxonomy" id="1259258"/>
    <lineage>
        <taxon>Bacteria</taxon>
        <taxon>Bacillati</taxon>
        <taxon>Actinomycetota</taxon>
        <taxon>Actinomycetes</taxon>
        <taxon>Micrococcales</taxon>
        <taxon>Microbacteriaceae</taxon>
        <taxon>Cryobacterium</taxon>
    </lineage>
</organism>
<evidence type="ECO:0000256" key="13">
    <source>
        <dbReference type="SAM" id="Phobius"/>
    </source>
</evidence>
<keyword evidence="11" id="KW-0407">Ion channel</keyword>
<evidence type="ECO:0000256" key="4">
    <source>
        <dbReference type="ARBA" id="ARBA00022538"/>
    </source>
</evidence>
<evidence type="ECO:0000256" key="3">
    <source>
        <dbReference type="ARBA" id="ARBA00022448"/>
    </source>
</evidence>
<evidence type="ECO:0000256" key="8">
    <source>
        <dbReference type="ARBA" id="ARBA00022989"/>
    </source>
</evidence>
<gene>
    <name evidence="14" type="ORF">KIV56_12135</name>
</gene>
<feature type="transmembrane region" description="Helical" evidence="13">
    <location>
        <begin position="29"/>
        <end position="47"/>
    </location>
</feature>
<evidence type="ECO:0000313" key="15">
    <source>
        <dbReference type="Proteomes" id="UP001212421"/>
    </source>
</evidence>
<keyword evidence="8 13" id="KW-1133">Transmembrane helix</keyword>
<evidence type="ECO:0000256" key="12">
    <source>
        <dbReference type="ARBA" id="ARBA00034430"/>
    </source>
</evidence>
<comment type="subcellular location">
    <subcellularLocation>
        <location evidence="1">Membrane</location>
        <topology evidence="1">Multi-pass membrane protein</topology>
    </subcellularLocation>
</comment>
<evidence type="ECO:0000256" key="9">
    <source>
        <dbReference type="ARBA" id="ARBA00023065"/>
    </source>
</evidence>
<keyword evidence="10 13" id="KW-0472">Membrane</keyword>
<keyword evidence="3" id="KW-0813">Transport</keyword>
<reference evidence="14 15" key="1">
    <citation type="submission" date="2021-05" db="EMBL/GenBank/DDBJ databases">
        <authorList>
            <person name="Kumar R."/>
            <person name="Kumar A."/>
            <person name="Mukhia S."/>
        </authorList>
    </citation>
    <scope>NUCLEOTIDE SEQUENCE [LARGE SCALE GENOMIC DNA]</scope>
    <source>
        <strain evidence="14 15">ERMR7:08</strain>
    </source>
</reference>
<dbReference type="PANTHER" id="PTHR31462">
    <property type="entry name" value="ENDOSOMAL/LYSOSOMAL POTASSIUM CHANNEL TMEM175"/>
    <property type="match status" value="1"/>
</dbReference>
<evidence type="ECO:0000256" key="11">
    <source>
        <dbReference type="ARBA" id="ARBA00023303"/>
    </source>
</evidence>
<evidence type="ECO:0000313" key="14">
    <source>
        <dbReference type="EMBL" id="WBM79207.1"/>
    </source>
</evidence>
<comment type="catalytic activity">
    <reaction evidence="12">
        <text>K(+)(in) = K(+)(out)</text>
        <dbReference type="Rhea" id="RHEA:29463"/>
        <dbReference type="ChEBI" id="CHEBI:29103"/>
    </reaction>
</comment>
<accession>A0ABY7NBS1</accession>
<evidence type="ECO:0000256" key="6">
    <source>
        <dbReference type="ARBA" id="ARBA00022826"/>
    </source>
</evidence>
<keyword evidence="5 13" id="KW-0812">Transmembrane</keyword>
<protein>
    <submittedName>
        <fullName evidence="14">DUF1211 domain-containing protein</fullName>
    </submittedName>
</protein>
<dbReference type="Proteomes" id="UP001212421">
    <property type="component" value="Chromosome"/>
</dbReference>
<evidence type="ECO:0000256" key="5">
    <source>
        <dbReference type="ARBA" id="ARBA00022692"/>
    </source>
</evidence>
<dbReference type="EMBL" id="CP075584">
    <property type="protein sequence ID" value="WBM79207.1"/>
    <property type="molecule type" value="Genomic_DNA"/>
</dbReference>
<proteinExistence type="inferred from homology"/>
<keyword evidence="9" id="KW-0406">Ion transport</keyword>
<feature type="transmembrane region" description="Helical" evidence="13">
    <location>
        <begin position="67"/>
        <end position="85"/>
    </location>
</feature>
<evidence type="ECO:0000256" key="7">
    <source>
        <dbReference type="ARBA" id="ARBA00022958"/>
    </source>
</evidence>
<dbReference type="RefSeq" id="WP_281533730.1">
    <property type="nucleotide sequence ID" value="NZ_CP075584.1"/>
</dbReference>
<evidence type="ECO:0000256" key="1">
    <source>
        <dbReference type="ARBA" id="ARBA00004141"/>
    </source>
</evidence>
<dbReference type="Pfam" id="PF06736">
    <property type="entry name" value="TMEM175"/>
    <property type="match status" value="1"/>
</dbReference>
<sequence length="238" mass="25783">MNGKPSENSVQDRYRVLVGNGGSTGRLETFSDGVFAIAITLLILDIGVPDVPRAQLAEALAELAPKYFAYVLSFAVIAISWIGHHRRFELIGGRSQGFVRVNLLLLLLIAFVPFPTAVLSEYGSQTEAVVLYAATVSAISGVNGLLWVVARRAGILVPEVDRGVYRYVRRNILVTCVVFAVSIGIALLGQPLLAMYSWILNWPASVIAERSTRLRSGDLEPANAVPRIRTPGRSPEGP</sequence>
<name>A0ABY7NBS1_9MICO</name>
<feature type="transmembrane region" description="Helical" evidence="13">
    <location>
        <begin position="171"/>
        <end position="193"/>
    </location>
</feature>
<feature type="transmembrane region" description="Helical" evidence="13">
    <location>
        <begin position="129"/>
        <end position="150"/>
    </location>
</feature>
<keyword evidence="4" id="KW-0633">Potassium transport</keyword>
<feature type="transmembrane region" description="Helical" evidence="13">
    <location>
        <begin position="97"/>
        <end position="117"/>
    </location>
</feature>